<reference evidence="11" key="2">
    <citation type="submission" date="2023-01" db="EMBL/GenBank/DDBJ databases">
        <title>Draft genome sequence of Algimonas porphyrae strain NBRC 108216.</title>
        <authorList>
            <person name="Sun Q."/>
            <person name="Mori K."/>
        </authorList>
    </citation>
    <scope>NUCLEOTIDE SEQUENCE</scope>
    <source>
        <strain evidence="11">NBRC 108216</strain>
    </source>
</reference>
<evidence type="ECO:0000313" key="12">
    <source>
        <dbReference type="Proteomes" id="UP001161390"/>
    </source>
</evidence>
<dbReference type="EMBL" id="BSNJ01000004">
    <property type="protein sequence ID" value="GLQ21264.1"/>
    <property type="molecule type" value="Genomic_DNA"/>
</dbReference>
<keyword evidence="8 10" id="KW-0472">Membrane</keyword>
<feature type="transmembrane region" description="Helical" evidence="10">
    <location>
        <begin position="392"/>
        <end position="414"/>
    </location>
</feature>
<dbReference type="PIRSF" id="PIRSF006603">
    <property type="entry name" value="DinF"/>
    <property type="match status" value="1"/>
</dbReference>
<organism evidence="11 12">
    <name type="scientific">Algimonas porphyrae</name>
    <dbReference type="NCBI Taxonomy" id="1128113"/>
    <lineage>
        <taxon>Bacteria</taxon>
        <taxon>Pseudomonadati</taxon>
        <taxon>Pseudomonadota</taxon>
        <taxon>Alphaproteobacteria</taxon>
        <taxon>Maricaulales</taxon>
        <taxon>Robiginitomaculaceae</taxon>
        <taxon>Algimonas</taxon>
    </lineage>
</organism>
<sequence length="466" mass="50051">MIALLVLGGPMALTQIIQFSIYTIDTIMIGRVGTDALAAAAIGTVIYFLLWMIGAGPVSAVTPMVSQSIGTTIGKPGLDARRDARRSVRMALWLVTLLTVPMFGFLLFAEDVLIFFGQDPEISRMAQDYVLVLAPGLPFALGVMVLRNFLATLNKTMVPLVLVTFSVLINAGLNAVLIFGLLGAPALGLIGAGIASSISYCLCFVMMASYVSLDRDGRQFDVFRNLLTFDRDRFGELVRLSWPISVTTLFEGMLFNAAALVMGAIGVHQLAAYQVALNVAAMAFMLPWGLAMAGATRIGLAEGAGDAEARQRAAQTTMVAAVGGMAVIALLVTLLPTQIAHIYMRPNDPENAATIAFILTFLPIAAAFMIFDATQLVANQLLRGLKDVTAPMIITGVSFWVIGFPLCYYLGFYTEFGPNGVWYGLMSGLMAAFIGLGIRLLQRLRVPPRPPELRQPDQDSPDLNPA</sequence>
<keyword evidence="3" id="KW-0050">Antiport</keyword>
<dbReference type="InterPro" id="IPR048279">
    <property type="entry name" value="MdtK-like"/>
</dbReference>
<keyword evidence="7" id="KW-0406">Ion transport</keyword>
<keyword evidence="4" id="KW-1003">Cell membrane</keyword>
<feature type="transmembrane region" description="Helical" evidence="10">
    <location>
        <begin position="420"/>
        <end position="441"/>
    </location>
</feature>
<feature type="transmembrane region" description="Helical" evidence="10">
    <location>
        <begin position="240"/>
        <end position="265"/>
    </location>
</feature>
<feature type="transmembrane region" description="Helical" evidence="10">
    <location>
        <begin position="38"/>
        <end position="58"/>
    </location>
</feature>
<feature type="transmembrane region" description="Helical" evidence="10">
    <location>
        <begin position="158"/>
        <end position="182"/>
    </location>
</feature>
<keyword evidence="5 10" id="KW-0812">Transmembrane</keyword>
<gene>
    <name evidence="11" type="primary">norM</name>
    <name evidence="11" type="ORF">GCM10007854_22190</name>
</gene>
<dbReference type="Proteomes" id="UP001161390">
    <property type="component" value="Unassembled WGS sequence"/>
</dbReference>
<name>A0ABQ5V2T3_9PROT</name>
<feature type="transmembrane region" description="Helical" evidence="10">
    <location>
        <begin position="129"/>
        <end position="146"/>
    </location>
</feature>
<feature type="transmembrane region" description="Helical" evidence="10">
    <location>
        <begin position="91"/>
        <end position="109"/>
    </location>
</feature>
<accession>A0ABQ5V2T3</accession>
<comment type="caution">
    <text evidence="11">The sequence shown here is derived from an EMBL/GenBank/DDBJ whole genome shotgun (WGS) entry which is preliminary data.</text>
</comment>
<evidence type="ECO:0000313" key="11">
    <source>
        <dbReference type="EMBL" id="GLQ21264.1"/>
    </source>
</evidence>
<dbReference type="NCBIfam" id="TIGR00797">
    <property type="entry name" value="matE"/>
    <property type="match status" value="1"/>
</dbReference>
<dbReference type="InterPro" id="IPR002528">
    <property type="entry name" value="MATE_fam"/>
</dbReference>
<evidence type="ECO:0000256" key="4">
    <source>
        <dbReference type="ARBA" id="ARBA00022475"/>
    </source>
</evidence>
<reference evidence="11" key="1">
    <citation type="journal article" date="2014" name="Int. J. Syst. Evol. Microbiol.">
        <title>Complete genome of a new Firmicutes species belonging to the dominant human colonic microbiota ('Ruminococcus bicirculans') reveals two chromosomes and a selective capacity to utilize plant glucans.</title>
        <authorList>
            <consortium name="NISC Comparative Sequencing Program"/>
            <person name="Wegmann U."/>
            <person name="Louis P."/>
            <person name="Goesmann A."/>
            <person name="Henrissat B."/>
            <person name="Duncan S.H."/>
            <person name="Flint H.J."/>
        </authorList>
    </citation>
    <scope>NUCLEOTIDE SEQUENCE</scope>
    <source>
        <strain evidence="11">NBRC 108216</strain>
    </source>
</reference>
<dbReference type="CDD" id="cd13131">
    <property type="entry name" value="MATE_NorM_like"/>
    <property type="match status" value="1"/>
</dbReference>
<keyword evidence="12" id="KW-1185">Reference proteome</keyword>
<comment type="subcellular location">
    <subcellularLocation>
        <location evidence="1">Cell inner membrane</location>
        <topology evidence="1">Multi-pass membrane protein</topology>
    </subcellularLocation>
</comment>
<evidence type="ECO:0000256" key="5">
    <source>
        <dbReference type="ARBA" id="ARBA00022692"/>
    </source>
</evidence>
<evidence type="ECO:0000256" key="9">
    <source>
        <dbReference type="ARBA" id="ARBA00031636"/>
    </source>
</evidence>
<feature type="transmembrane region" description="Helical" evidence="10">
    <location>
        <begin position="352"/>
        <end position="371"/>
    </location>
</feature>
<evidence type="ECO:0000256" key="6">
    <source>
        <dbReference type="ARBA" id="ARBA00022989"/>
    </source>
</evidence>
<dbReference type="PANTHER" id="PTHR43298">
    <property type="entry name" value="MULTIDRUG RESISTANCE PROTEIN NORM-RELATED"/>
    <property type="match status" value="1"/>
</dbReference>
<dbReference type="PANTHER" id="PTHR43298:SF2">
    <property type="entry name" value="FMN_FAD EXPORTER YEEO-RELATED"/>
    <property type="match status" value="1"/>
</dbReference>
<evidence type="ECO:0000256" key="3">
    <source>
        <dbReference type="ARBA" id="ARBA00022449"/>
    </source>
</evidence>
<keyword evidence="2" id="KW-0813">Transport</keyword>
<feature type="transmembrane region" description="Helical" evidence="10">
    <location>
        <begin position="316"/>
        <end position="340"/>
    </location>
</feature>
<evidence type="ECO:0000256" key="2">
    <source>
        <dbReference type="ARBA" id="ARBA00022448"/>
    </source>
</evidence>
<feature type="transmembrane region" description="Helical" evidence="10">
    <location>
        <begin position="271"/>
        <end position="295"/>
    </location>
</feature>
<proteinExistence type="predicted"/>
<evidence type="ECO:0000256" key="1">
    <source>
        <dbReference type="ARBA" id="ARBA00004429"/>
    </source>
</evidence>
<dbReference type="Pfam" id="PF01554">
    <property type="entry name" value="MatE"/>
    <property type="match status" value="2"/>
</dbReference>
<feature type="transmembrane region" description="Helical" evidence="10">
    <location>
        <begin position="188"/>
        <end position="211"/>
    </location>
</feature>
<keyword evidence="6 10" id="KW-1133">Transmembrane helix</keyword>
<dbReference type="RefSeq" id="WP_377886385.1">
    <property type="nucleotide sequence ID" value="NZ_JBHMDV010000006.1"/>
</dbReference>
<protein>
    <recommendedName>
        <fullName evidence="9">Multidrug-efflux transporter</fullName>
    </recommendedName>
</protein>
<evidence type="ECO:0000256" key="7">
    <source>
        <dbReference type="ARBA" id="ARBA00023065"/>
    </source>
</evidence>
<dbReference type="InterPro" id="IPR050222">
    <property type="entry name" value="MATE_MdtK"/>
</dbReference>
<evidence type="ECO:0000256" key="8">
    <source>
        <dbReference type="ARBA" id="ARBA00023136"/>
    </source>
</evidence>
<evidence type="ECO:0000256" key="10">
    <source>
        <dbReference type="SAM" id="Phobius"/>
    </source>
</evidence>